<reference evidence="2" key="1">
    <citation type="submission" date="2017-01" db="EMBL/GenBank/DDBJ databases">
        <title>Comparative genomics of anhydrobiosis in the tardigrade Hypsibius dujardini.</title>
        <authorList>
            <person name="Yoshida Y."/>
            <person name="Koutsovoulos G."/>
            <person name="Laetsch D."/>
            <person name="Stevens L."/>
            <person name="Kumar S."/>
            <person name="Horikawa D."/>
            <person name="Ishino K."/>
            <person name="Komine S."/>
            <person name="Tomita M."/>
            <person name="Blaxter M."/>
            <person name="Arakawa K."/>
        </authorList>
    </citation>
    <scope>NUCLEOTIDE SEQUENCE [LARGE SCALE GENOMIC DNA]</scope>
    <source>
        <strain evidence="2">Z151</strain>
    </source>
</reference>
<dbReference type="EMBL" id="MTYJ01000013">
    <property type="protein sequence ID" value="OQV23116.1"/>
    <property type="molecule type" value="Genomic_DNA"/>
</dbReference>
<dbReference type="Proteomes" id="UP000192578">
    <property type="component" value="Unassembled WGS sequence"/>
</dbReference>
<dbReference type="AlphaFoldDB" id="A0A1W0X6C3"/>
<evidence type="ECO:0000313" key="1">
    <source>
        <dbReference type="EMBL" id="OQV23116.1"/>
    </source>
</evidence>
<proteinExistence type="predicted"/>
<sequence length="177" mass="19449">MLACLDAAWPAPVRCPPSAAGPEWKISRLPASARIEGGLLPRASGIAGDARWWRLTLGLGLSEFLRVCSSVLAVEKTTLRATKRRRSTARVQFRPGMTDNWIALPAGQMRHRRKFCGRSELVGNGFLERSRLADEDEMLLHEPMFIRSFSAAEADDVSDAFPGADEHVNVLVASSYA</sequence>
<name>A0A1W0X6C3_HYPEX</name>
<keyword evidence="2" id="KW-1185">Reference proteome</keyword>
<gene>
    <name evidence="1" type="ORF">BV898_02854</name>
</gene>
<organism evidence="1 2">
    <name type="scientific">Hypsibius exemplaris</name>
    <name type="common">Freshwater tardigrade</name>
    <dbReference type="NCBI Taxonomy" id="2072580"/>
    <lineage>
        <taxon>Eukaryota</taxon>
        <taxon>Metazoa</taxon>
        <taxon>Ecdysozoa</taxon>
        <taxon>Tardigrada</taxon>
        <taxon>Eutardigrada</taxon>
        <taxon>Parachela</taxon>
        <taxon>Hypsibioidea</taxon>
        <taxon>Hypsibiidae</taxon>
        <taxon>Hypsibius</taxon>
    </lineage>
</organism>
<evidence type="ECO:0000313" key="2">
    <source>
        <dbReference type="Proteomes" id="UP000192578"/>
    </source>
</evidence>
<protein>
    <submittedName>
        <fullName evidence="1">Uncharacterized protein</fullName>
    </submittedName>
</protein>
<accession>A0A1W0X6C3</accession>
<comment type="caution">
    <text evidence="1">The sequence shown here is derived from an EMBL/GenBank/DDBJ whole genome shotgun (WGS) entry which is preliminary data.</text>
</comment>